<dbReference type="AlphaFoldDB" id="A0ABC8M947"/>
<sequence length="97" mass="11162">MEDLRHRKILFEAWSVEVRQALLDPQGFPDLTPLILKLLELLNRFEDWSIIHVSDRKNSLATDIVESITSDFCTQLYVASGGPCWLQLMFNQEAGNL</sequence>
<keyword evidence="2" id="KW-1185">Reference proteome</keyword>
<name>A0ABC8M947_ERUVS</name>
<dbReference type="EMBL" id="CAKOAT010996557">
    <property type="protein sequence ID" value="CAH8392514.1"/>
    <property type="molecule type" value="Genomic_DNA"/>
</dbReference>
<reference evidence="1 2" key="1">
    <citation type="submission" date="2022-03" db="EMBL/GenBank/DDBJ databases">
        <authorList>
            <person name="Macdonald S."/>
            <person name="Ahmed S."/>
            <person name="Newling K."/>
        </authorList>
    </citation>
    <scope>NUCLEOTIDE SEQUENCE [LARGE SCALE GENOMIC DNA]</scope>
</reference>
<comment type="caution">
    <text evidence="1">The sequence shown here is derived from an EMBL/GenBank/DDBJ whole genome shotgun (WGS) entry which is preliminary data.</text>
</comment>
<organism evidence="1 2">
    <name type="scientific">Eruca vesicaria subsp. sativa</name>
    <name type="common">Garden rocket</name>
    <name type="synonym">Eruca sativa</name>
    <dbReference type="NCBI Taxonomy" id="29727"/>
    <lineage>
        <taxon>Eukaryota</taxon>
        <taxon>Viridiplantae</taxon>
        <taxon>Streptophyta</taxon>
        <taxon>Embryophyta</taxon>
        <taxon>Tracheophyta</taxon>
        <taxon>Spermatophyta</taxon>
        <taxon>Magnoliopsida</taxon>
        <taxon>eudicotyledons</taxon>
        <taxon>Gunneridae</taxon>
        <taxon>Pentapetalae</taxon>
        <taxon>rosids</taxon>
        <taxon>malvids</taxon>
        <taxon>Brassicales</taxon>
        <taxon>Brassicaceae</taxon>
        <taxon>Brassiceae</taxon>
        <taxon>Eruca</taxon>
    </lineage>
</organism>
<protein>
    <recommendedName>
        <fullName evidence="3">RNase H type-1 domain-containing protein</fullName>
    </recommendedName>
</protein>
<evidence type="ECO:0000313" key="2">
    <source>
        <dbReference type="Proteomes" id="UP001642260"/>
    </source>
</evidence>
<evidence type="ECO:0000313" key="1">
    <source>
        <dbReference type="EMBL" id="CAH8392514.1"/>
    </source>
</evidence>
<evidence type="ECO:0008006" key="3">
    <source>
        <dbReference type="Google" id="ProtNLM"/>
    </source>
</evidence>
<dbReference type="Proteomes" id="UP001642260">
    <property type="component" value="Unassembled WGS sequence"/>
</dbReference>
<accession>A0ABC8M947</accession>
<gene>
    <name evidence="1" type="ORF">ERUC_LOCUS44997</name>
</gene>
<proteinExistence type="predicted"/>